<dbReference type="SUPFAM" id="SSF103473">
    <property type="entry name" value="MFS general substrate transporter"/>
    <property type="match status" value="1"/>
</dbReference>
<dbReference type="OrthoDB" id="5456235at2"/>
<reference evidence="9 10" key="1">
    <citation type="submission" date="2016-02" db="EMBL/GenBank/DDBJ databases">
        <title>Anaerosporomusa subterraneum gen. nov., sp. nov., a spore-forming obligate anaerobe isolated from saprolite.</title>
        <authorList>
            <person name="Choi J.K."/>
            <person name="Shah M."/>
            <person name="Yee N."/>
        </authorList>
    </citation>
    <scope>NUCLEOTIDE SEQUENCE [LARGE SCALE GENOMIC DNA]</scope>
    <source>
        <strain evidence="9 10">RU4</strain>
    </source>
</reference>
<gene>
    <name evidence="9" type="ORF">AXX12_05805</name>
</gene>
<evidence type="ECO:0000256" key="1">
    <source>
        <dbReference type="ARBA" id="ARBA00004651"/>
    </source>
</evidence>
<evidence type="ECO:0000313" key="10">
    <source>
        <dbReference type="Proteomes" id="UP000076268"/>
    </source>
</evidence>
<feature type="transmembrane region" description="Helical" evidence="7">
    <location>
        <begin position="249"/>
        <end position="268"/>
    </location>
</feature>
<keyword evidence="5 7" id="KW-1133">Transmembrane helix</keyword>
<keyword evidence="4 7" id="KW-0812">Transmembrane</keyword>
<keyword evidence="10" id="KW-1185">Reference proteome</keyword>
<feature type="transmembrane region" description="Helical" evidence="7">
    <location>
        <begin position="339"/>
        <end position="363"/>
    </location>
</feature>
<keyword evidence="3" id="KW-1003">Cell membrane</keyword>
<comment type="subcellular location">
    <subcellularLocation>
        <location evidence="1">Cell membrane</location>
        <topology evidence="1">Multi-pass membrane protein</topology>
    </subcellularLocation>
</comment>
<feature type="transmembrane region" description="Helical" evidence="7">
    <location>
        <begin position="67"/>
        <end position="84"/>
    </location>
</feature>
<comment type="caution">
    <text evidence="9">The sequence shown here is derived from an EMBL/GenBank/DDBJ whole genome shotgun (WGS) entry which is preliminary data.</text>
</comment>
<feature type="transmembrane region" description="Helical" evidence="7">
    <location>
        <begin position="138"/>
        <end position="158"/>
    </location>
</feature>
<dbReference type="PANTHER" id="PTHR43124">
    <property type="entry name" value="PURINE EFFLUX PUMP PBUE"/>
    <property type="match status" value="1"/>
</dbReference>
<feature type="transmembrane region" description="Helical" evidence="7">
    <location>
        <begin position="369"/>
        <end position="388"/>
    </location>
</feature>
<feature type="transmembrane region" description="Helical" evidence="7">
    <location>
        <begin position="303"/>
        <end position="327"/>
    </location>
</feature>
<feature type="transmembrane region" description="Helical" evidence="7">
    <location>
        <begin position="280"/>
        <end position="297"/>
    </location>
</feature>
<evidence type="ECO:0000259" key="8">
    <source>
        <dbReference type="PROSITE" id="PS50850"/>
    </source>
</evidence>
<dbReference type="InterPro" id="IPR020846">
    <property type="entry name" value="MFS_dom"/>
</dbReference>
<feature type="domain" description="Major facilitator superfamily (MFS) profile" evidence="8">
    <location>
        <begin position="1"/>
        <end position="393"/>
    </location>
</feature>
<keyword evidence="2" id="KW-0813">Transport</keyword>
<dbReference type="GO" id="GO:0022857">
    <property type="term" value="F:transmembrane transporter activity"/>
    <property type="evidence" value="ECO:0007669"/>
    <property type="project" value="InterPro"/>
</dbReference>
<feature type="transmembrane region" description="Helical" evidence="7">
    <location>
        <begin position="165"/>
        <end position="186"/>
    </location>
</feature>
<dbReference type="InterPro" id="IPR011701">
    <property type="entry name" value="MFS"/>
</dbReference>
<evidence type="ECO:0000256" key="6">
    <source>
        <dbReference type="ARBA" id="ARBA00023136"/>
    </source>
</evidence>
<proteinExistence type="predicted"/>
<feature type="transmembrane region" description="Helical" evidence="7">
    <location>
        <begin position="12"/>
        <end position="33"/>
    </location>
</feature>
<dbReference type="Pfam" id="PF07690">
    <property type="entry name" value="MFS_1"/>
    <property type="match status" value="1"/>
</dbReference>
<dbReference type="Gene3D" id="1.20.1250.20">
    <property type="entry name" value="MFS general substrate transporter like domains"/>
    <property type="match status" value="2"/>
</dbReference>
<dbReference type="GO" id="GO:0005886">
    <property type="term" value="C:plasma membrane"/>
    <property type="evidence" value="ECO:0007669"/>
    <property type="project" value="UniProtKB-SubCell"/>
</dbReference>
<dbReference type="InterPro" id="IPR036259">
    <property type="entry name" value="MFS_trans_sf"/>
</dbReference>
<evidence type="ECO:0000256" key="7">
    <source>
        <dbReference type="SAM" id="Phobius"/>
    </source>
</evidence>
<evidence type="ECO:0000256" key="3">
    <source>
        <dbReference type="ARBA" id="ARBA00022475"/>
    </source>
</evidence>
<dbReference type="STRING" id="1794912.AXX12_05805"/>
<evidence type="ECO:0000256" key="5">
    <source>
        <dbReference type="ARBA" id="ARBA00022989"/>
    </source>
</evidence>
<dbReference type="EMBL" id="LSGP01000017">
    <property type="protein sequence ID" value="KYZ75955.1"/>
    <property type="molecule type" value="Genomic_DNA"/>
</dbReference>
<dbReference type="PROSITE" id="PS50850">
    <property type="entry name" value="MFS"/>
    <property type="match status" value="1"/>
</dbReference>
<name>A0A154BPY9_ANASB</name>
<organism evidence="9 10">
    <name type="scientific">Anaerosporomusa subterranea</name>
    <dbReference type="NCBI Taxonomy" id="1794912"/>
    <lineage>
        <taxon>Bacteria</taxon>
        <taxon>Bacillati</taxon>
        <taxon>Bacillota</taxon>
        <taxon>Negativicutes</taxon>
        <taxon>Acetonemataceae</taxon>
        <taxon>Anaerosporomusa</taxon>
    </lineage>
</organism>
<feature type="transmembrane region" description="Helical" evidence="7">
    <location>
        <begin position="91"/>
        <end position="118"/>
    </location>
</feature>
<evidence type="ECO:0000256" key="4">
    <source>
        <dbReference type="ARBA" id="ARBA00022692"/>
    </source>
</evidence>
<feature type="transmembrane region" description="Helical" evidence="7">
    <location>
        <begin position="40"/>
        <end position="61"/>
    </location>
</feature>
<keyword evidence="6 7" id="KW-0472">Membrane</keyword>
<dbReference type="RefSeq" id="WP_066240550.1">
    <property type="nucleotide sequence ID" value="NZ_LSGP01000017.1"/>
</dbReference>
<evidence type="ECO:0000256" key="2">
    <source>
        <dbReference type="ARBA" id="ARBA00022448"/>
    </source>
</evidence>
<accession>A0A154BPY9</accession>
<protein>
    <submittedName>
        <fullName evidence="9">MFS transporter</fullName>
    </submittedName>
</protein>
<dbReference type="Proteomes" id="UP000076268">
    <property type="component" value="Unassembled WGS sequence"/>
</dbReference>
<dbReference type="AlphaFoldDB" id="A0A154BPY9"/>
<dbReference type="InterPro" id="IPR050189">
    <property type="entry name" value="MFS_Efflux_Transporters"/>
</dbReference>
<evidence type="ECO:0000313" key="9">
    <source>
        <dbReference type="EMBL" id="KYZ75955.1"/>
    </source>
</evidence>
<sequence length="393" mass="42493">MANPQFVLNTSHIIIDGLFESIPILLSFIAISFGAGEKEIGIIISLAIMGSTLLGLSTIFFSRYFGLLRTLSLVIVLYGIGFFANAFSRNIYFAGFCFIIAIAGHSVFHNTAFAYLTSNSDRQSLGKAMGNFTAIGDIGRVPFASLAGFIVAISVFGFPGWRIACLTYGLGAILFAGYLLFTSFTIKETDYRGFLSTTRIKRNFPSFALLRNRQYALAISASILDGFSSDQIFTFLPYLLFAKGIDPKIIGTFALAFTLGCFLGKVLCGRTIDLFGARNVFVAAETVMAILLVSLVLGQQVLMIAGTSLLLGVVTKGTVPIVQTIITETVREKHCYDDIFAISSFFRGVTSMMTPLLFGFIASSLGVNWIYGIMAVAAASAVIPVLIMNTRSI</sequence>
<dbReference type="PANTHER" id="PTHR43124:SF3">
    <property type="entry name" value="CHLORAMPHENICOL EFFLUX PUMP RV0191"/>
    <property type="match status" value="1"/>
</dbReference>